<evidence type="ECO:0000256" key="2">
    <source>
        <dbReference type="SAM" id="SignalP"/>
    </source>
</evidence>
<accession>X6NUX7</accession>
<keyword evidence="4" id="KW-1185">Reference proteome</keyword>
<feature type="chain" id="PRO_5004976135" description="Transmembrane protein" evidence="2">
    <location>
        <begin position="22"/>
        <end position="267"/>
    </location>
</feature>
<evidence type="ECO:0000313" key="4">
    <source>
        <dbReference type="Proteomes" id="UP000023152"/>
    </source>
</evidence>
<protein>
    <recommendedName>
        <fullName evidence="5">Transmembrane protein</fullName>
    </recommendedName>
</protein>
<reference evidence="3 4" key="1">
    <citation type="journal article" date="2013" name="Curr. Biol.">
        <title>The Genome of the Foraminiferan Reticulomyxa filosa.</title>
        <authorList>
            <person name="Glockner G."/>
            <person name="Hulsmann N."/>
            <person name="Schleicher M."/>
            <person name="Noegel A.A."/>
            <person name="Eichinger L."/>
            <person name="Gallinger C."/>
            <person name="Pawlowski J."/>
            <person name="Sierra R."/>
            <person name="Euteneuer U."/>
            <person name="Pillet L."/>
            <person name="Moustafa A."/>
            <person name="Platzer M."/>
            <person name="Groth M."/>
            <person name="Szafranski K."/>
            <person name="Schliwa M."/>
        </authorList>
    </citation>
    <scope>NUCLEOTIDE SEQUENCE [LARGE SCALE GENOMIC DNA]</scope>
</reference>
<evidence type="ECO:0000256" key="1">
    <source>
        <dbReference type="SAM" id="Phobius"/>
    </source>
</evidence>
<proteinExistence type="predicted"/>
<evidence type="ECO:0000313" key="3">
    <source>
        <dbReference type="EMBL" id="ETO29072.1"/>
    </source>
</evidence>
<dbReference type="EMBL" id="ASPP01006276">
    <property type="protein sequence ID" value="ETO29072.1"/>
    <property type="molecule type" value="Genomic_DNA"/>
</dbReference>
<keyword evidence="2" id="KW-0732">Signal</keyword>
<keyword evidence="1" id="KW-0472">Membrane</keyword>
<dbReference type="Proteomes" id="UP000023152">
    <property type="component" value="Unassembled WGS sequence"/>
</dbReference>
<comment type="caution">
    <text evidence="3">The sequence shown here is derived from an EMBL/GenBank/DDBJ whole genome shotgun (WGS) entry which is preliminary data.</text>
</comment>
<organism evidence="3 4">
    <name type="scientific">Reticulomyxa filosa</name>
    <dbReference type="NCBI Taxonomy" id="46433"/>
    <lineage>
        <taxon>Eukaryota</taxon>
        <taxon>Sar</taxon>
        <taxon>Rhizaria</taxon>
        <taxon>Retaria</taxon>
        <taxon>Foraminifera</taxon>
        <taxon>Monothalamids</taxon>
        <taxon>Reticulomyxidae</taxon>
        <taxon>Reticulomyxa</taxon>
    </lineage>
</organism>
<keyword evidence="1" id="KW-1133">Transmembrane helix</keyword>
<dbReference type="AlphaFoldDB" id="X6NUX7"/>
<sequence>MACFARVLAFFAFVFFGAGMAKQKVILEVYRTFVLCLKQQHILEALSNQNLMRKNSGAFVAQACLSGDLNGTHFCCATGKYDGMRKRQGSGQWQYLNTPCNSNELLLIGEEEVFVNSWSVAGEAKFNNASIQICYQISGTTLNNHWQQVQCVINFLISNFLSLSFLTIWIKFNQFKKALYSSFYAIDFTLTIKQHLKLTKFLKNLLLNKVFLFLWLKLFFQATTPIQNKQTKITTEKTKYFFKKTTAIRGKRIQPTQKSKKNKLNFL</sequence>
<name>X6NUX7_RETFI</name>
<feature type="signal peptide" evidence="2">
    <location>
        <begin position="1"/>
        <end position="21"/>
    </location>
</feature>
<evidence type="ECO:0008006" key="5">
    <source>
        <dbReference type="Google" id="ProtNLM"/>
    </source>
</evidence>
<feature type="transmembrane region" description="Helical" evidence="1">
    <location>
        <begin position="152"/>
        <end position="172"/>
    </location>
</feature>
<gene>
    <name evidence="3" type="ORF">RFI_08053</name>
</gene>
<keyword evidence="1" id="KW-0812">Transmembrane</keyword>